<sequence>MSSPLFGQIVCFLFSFSLLGIAFFRADVQTALKGMSVFCGMCLVIIGAIGPENIATLTIKTAESEISFSRYEPTEEEKEEVLGLISSAKDANDLEGNSFVKAAEERTPEERSSLDYLLLARVESLKEDPAKALEYAYVGRTIETKDATVRAELNGVIGQSYKDFGKPKISSKFLREKKELLINPETIRRVSENQLAPIQSPKPQK</sequence>
<dbReference type="EMBL" id="JAENIL010000023">
    <property type="protein sequence ID" value="MBK1877894.1"/>
    <property type="molecule type" value="Genomic_DNA"/>
</dbReference>
<keyword evidence="1" id="KW-0812">Transmembrane</keyword>
<comment type="caution">
    <text evidence="2">The sequence shown here is derived from an EMBL/GenBank/DDBJ whole genome shotgun (WGS) entry which is preliminary data.</text>
</comment>
<keyword evidence="3" id="KW-1185">Reference proteome</keyword>
<evidence type="ECO:0000313" key="2">
    <source>
        <dbReference type="EMBL" id="MBK1877894.1"/>
    </source>
</evidence>
<feature type="transmembrane region" description="Helical" evidence="1">
    <location>
        <begin position="31"/>
        <end position="50"/>
    </location>
</feature>
<organism evidence="2 3">
    <name type="scientific">Pelagicoccus mobilis</name>
    <dbReference type="NCBI Taxonomy" id="415221"/>
    <lineage>
        <taxon>Bacteria</taxon>
        <taxon>Pseudomonadati</taxon>
        <taxon>Verrucomicrobiota</taxon>
        <taxon>Opitutia</taxon>
        <taxon>Puniceicoccales</taxon>
        <taxon>Pelagicoccaceae</taxon>
        <taxon>Pelagicoccus</taxon>
    </lineage>
</organism>
<dbReference type="AlphaFoldDB" id="A0A934VRV9"/>
<accession>A0A934VRV9</accession>
<evidence type="ECO:0000313" key="3">
    <source>
        <dbReference type="Proteomes" id="UP000617628"/>
    </source>
</evidence>
<keyword evidence="1" id="KW-0472">Membrane</keyword>
<keyword evidence="1" id="KW-1133">Transmembrane helix</keyword>
<name>A0A934VRV9_9BACT</name>
<feature type="transmembrane region" description="Helical" evidence="1">
    <location>
        <begin position="6"/>
        <end position="24"/>
    </location>
</feature>
<gene>
    <name evidence="2" type="ORF">JIN87_13540</name>
</gene>
<dbReference type="Proteomes" id="UP000617628">
    <property type="component" value="Unassembled WGS sequence"/>
</dbReference>
<dbReference type="RefSeq" id="WP_200356105.1">
    <property type="nucleotide sequence ID" value="NZ_JAENIL010000023.1"/>
</dbReference>
<proteinExistence type="predicted"/>
<protein>
    <submittedName>
        <fullName evidence="2">Uncharacterized protein</fullName>
    </submittedName>
</protein>
<evidence type="ECO:0000256" key="1">
    <source>
        <dbReference type="SAM" id="Phobius"/>
    </source>
</evidence>
<reference evidence="2" key="1">
    <citation type="submission" date="2021-01" db="EMBL/GenBank/DDBJ databases">
        <title>Modified the classification status of verrucomicrobia.</title>
        <authorList>
            <person name="Feng X."/>
        </authorList>
    </citation>
    <scope>NUCLEOTIDE SEQUENCE</scope>
    <source>
        <strain evidence="2">KCTC 13126</strain>
    </source>
</reference>